<evidence type="ECO:0000313" key="1">
    <source>
        <dbReference type="EMBL" id="CAH9080908.1"/>
    </source>
</evidence>
<keyword evidence="2" id="KW-1185">Reference proteome</keyword>
<organism evidence="1 2">
    <name type="scientific">Cuscuta epithymum</name>
    <dbReference type="NCBI Taxonomy" id="186058"/>
    <lineage>
        <taxon>Eukaryota</taxon>
        <taxon>Viridiplantae</taxon>
        <taxon>Streptophyta</taxon>
        <taxon>Embryophyta</taxon>
        <taxon>Tracheophyta</taxon>
        <taxon>Spermatophyta</taxon>
        <taxon>Magnoliopsida</taxon>
        <taxon>eudicotyledons</taxon>
        <taxon>Gunneridae</taxon>
        <taxon>Pentapetalae</taxon>
        <taxon>asterids</taxon>
        <taxon>lamiids</taxon>
        <taxon>Solanales</taxon>
        <taxon>Convolvulaceae</taxon>
        <taxon>Cuscuteae</taxon>
        <taxon>Cuscuta</taxon>
        <taxon>Cuscuta subgen. Cuscuta</taxon>
    </lineage>
</organism>
<dbReference type="EMBL" id="CAMAPF010000035">
    <property type="protein sequence ID" value="CAH9080908.1"/>
    <property type="molecule type" value="Genomic_DNA"/>
</dbReference>
<feature type="non-terminal residue" evidence="1">
    <location>
        <position position="214"/>
    </location>
</feature>
<dbReference type="GO" id="GO:0017148">
    <property type="term" value="P:negative regulation of translation"/>
    <property type="evidence" value="ECO:0007669"/>
    <property type="project" value="InterPro"/>
</dbReference>
<reference evidence="1" key="1">
    <citation type="submission" date="2022-07" db="EMBL/GenBank/DDBJ databases">
        <authorList>
            <person name="Macas J."/>
            <person name="Novak P."/>
            <person name="Neumann P."/>
        </authorList>
    </citation>
    <scope>NUCLEOTIDE SEQUENCE</scope>
</reference>
<protein>
    <submittedName>
        <fullName evidence="1">Uncharacterized protein</fullName>
    </submittedName>
</protein>
<proteinExistence type="predicted"/>
<gene>
    <name evidence="1" type="ORF">CEPIT_LOCUS7492</name>
</gene>
<dbReference type="AlphaFoldDB" id="A0AAV0CRM4"/>
<name>A0AAV0CRM4_9ASTE</name>
<dbReference type="GO" id="GO:0030598">
    <property type="term" value="F:rRNA N-glycosylase activity"/>
    <property type="evidence" value="ECO:0007669"/>
    <property type="project" value="InterPro"/>
</dbReference>
<comment type="caution">
    <text evidence="1">The sequence shown here is derived from an EMBL/GenBank/DDBJ whole genome shotgun (WGS) entry which is preliminary data.</text>
</comment>
<dbReference type="Proteomes" id="UP001152523">
    <property type="component" value="Unassembled WGS sequence"/>
</dbReference>
<evidence type="ECO:0000313" key="2">
    <source>
        <dbReference type="Proteomes" id="UP001152523"/>
    </source>
</evidence>
<dbReference type="InterPro" id="IPR036041">
    <property type="entry name" value="Ribosome-inact_prot_sf"/>
</dbReference>
<accession>A0AAV0CRM4</accession>
<sequence length="214" mass="24629">MEVFLKIDTCIVLKDHKGDYTGEPWKHLGPKPMIEAIDFLATYVPDVNGDMSFFICACEVFFVHLSEAARFYPIQSIVSRSPAPRMDRFDKRTYEDEEMALLDAGGGKNIKHEDDIYSLVKGVGPIDMSLSVPTPDYIEVLLKKYNHLSKVWYVYALTRRNIFEMRVADVSKFHVRSRKSLRCAIAVLCNINLEKNLREWKKKIGSKITAKCTR</sequence>
<dbReference type="SUPFAM" id="SSF56371">
    <property type="entry name" value="Ribosome inactivating proteins (RIP)"/>
    <property type="match status" value="1"/>
</dbReference>